<organism evidence="6 7">
    <name type="scientific">Cellvibrio mixtus</name>
    <dbReference type="NCBI Taxonomy" id="39650"/>
    <lineage>
        <taxon>Bacteria</taxon>
        <taxon>Pseudomonadati</taxon>
        <taxon>Pseudomonadota</taxon>
        <taxon>Gammaproteobacteria</taxon>
        <taxon>Cellvibrionales</taxon>
        <taxon>Cellvibrionaceae</taxon>
        <taxon>Cellvibrio</taxon>
    </lineage>
</organism>
<dbReference type="Pfam" id="PF00440">
    <property type="entry name" value="TetR_N"/>
    <property type="match status" value="1"/>
</dbReference>
<evidence type="ECO:0000256" key="3">
    <source>
        <dbReference type="ARBA" id="ARBA00023163"/>
    </source>
</evidence>
<dbReference type="InterPro" id="IPR050109">
    <property type="entry name" value="HTH-type_TetR-like_transc_reg"/>
</dbReference>
<feature type="domain" description="HTH tetR-type" evidence="5">
    <location>
        <begin position="5"/>
        <end position="65"/>
    </location>
</feature>
<comment type="caution">
    <text evidence="6">The sequence shown here is derived from an EMBL/GenBank/DDBJ whole genome shotgun (WGS) entry which is preliminary data.</text>
</comment>
<keyword evidence="3" id="KW-0804">Transcription</keyword>
<dbReference type="PROSITE" id="PS50977">
    <property type="entry name" value="HTH_TETR_2"/>
    <property type="match status" value="1"/>
</dbReference>
<evidence type="ECO:0000313" key="7">
    <source>
        <dbReference type="Proteomes" id="UP000216101"/>
    </source>
</evidence>
<evidence type="ECO:0000256" key="1">
    <source>
        <dbReference type="ARBA" id="ARBA00023015"/>
    </source>
</evidence>
<dbReference type="GO" id="GO:0003700">
    <property type="term" value="F:DNA-binding transcription factor activity"/>
    <property type="evidence" value="ECO:0007669"/>
    <property type="project" value="TreeGrafter"/>
</dbReference>
<dbReference type="PANTHER" id="PTHR30055:SF224">
    <property type="entry name" value="TRANSCRIPTIONAL REGULATOR TETR FAMILY"/>
    <property type="match status" value="1"/>
</dbReference>
<sequence>MKLTDQKRRQILDAAEELFHSMGVEHTSMDQLALQAKVSKRTVYNHFATKDQLFQAILQRMFDKLSQASEIRFDASLPIDQQLYKIAEDEVAMLSSDAFLRVAKIAIMQVMQRPELAQLMNDSALGCKRYMESFLQDACTAGALQIADIPFASKQFVYQLKSFVFYPTLFGLEKQTAATQRHIINEAVAMFLARYRPAK</sequence>
<dbReference type="PANTHER" id="PTHR30055">
    <property type="entry name" value="HTH-TYPE TRANSCRIPTIONAL REGULATOR RUTR"/>
    <property type="match status" value="1"/>
</dbReference>
<dbReference type="SUPFAM" id="SSF46689">
    <property type="entry name" value="Homeodomain-like"/>
    <property type="match status" value="1"/>
</dbReference>
<evidence type="ECO:0000313" key="6">
    <source>
        <dbReference type="EMBL" id="OZY85931.1"/>
    </source>
</evidence>
<keyword evidence="1" id="KW-0805">Transcription regulation</keyword>
<dbReference type="InterPro" id="IPR009057">
    <property type="entry name" value="Homeodomain-like_sf"/>
</dbReference>
<dbReference type="GO" id="GO:0000976">
    <property type="term" value="F:transcription cis-regulatory region binding"/>
    <property type="evidence" value="ECO:0007669"/>
    <property type="project" value="TreeGrafter"/>
</dbReference>
<evidence type="ECO:0000256" key="4">
    <source>
        <dbReference type="PROSITE-ProRule" id="PRU00335"/>
    </source>
</evidence>
<dbReference type="Gene3D" id="1.10.357.10">
    <property type="entry name" value="Tetracycline Repressor, domain 2"/>
    <property type="match status" value="1"/>
</dbReference>
<dbReference type="AlphaFoldDB" id="A0A266Q995"/>
<dbReference type="PROSITE" id="PS01081">
    <property type="entry name" value="HTH_TETR_1"/>
    <property type="match status" value="1"/>
</dbReference>
<keyword evidence="7" id="KW-1185">Reference proteome</keyword>
<dbReference type="InterPro" id="IPR001647">
    <property type="entry name" value="HTH_TetR"/>
</dbReference>
<feature type="DNA-binding region" description="H-T-H motif" evidence="4">
    <location>
        <begin position="28"/>
        <end position="47"/>
    </location>
</feature>
<proteinExistence type="predicted"/>
<dbReference type="PRINTS" id="PR00455">
    <property type="entry name" value="HTHTETR"/>
</dbReference>
<dbReference type="FunFam" id="1.10.10.60:FF:000141">
    <property type="entry name" value="TetR family transcriptional regulator"/>
    <property type="match status" value="1"/>
</dbReference>
<dbReference type="EMBL" id="NHNI01000001">
    <property type="protein sequence ID" value="OZY85931.1"/>
    <property type="molecule type" value="Genomic_DNA"/>
</dbReference>
<accession>A0A266Q995</accession>
<name>A0A266Q995_9GAMM</name>
<dbReference type="Proteomes" id="UP000216101">
    <property type="component" value="Unassembled WGS sequence"/>
</dbReference>
<protein>
    <submittedName>
        <fullName evidence="6">TetR family transcriptional regulator</fullName>
    </submittedName>
</protein>
<evidence type="ECO:0000256" key="2">
    <source>
        <dbReference type="ARBA" id="ARBA00023125"/>
    </source>
</evidence>
<dbReference type="Pfam" id="PF14246">
    <property type="entry name" value="TetR_C_7"/>
    <property type="match status" value="1"/>
</dbReference>
<dbReference type="Gene3D" id="1.10.10.60">
    <property type="entry name" value="Homeodomain-like"/>
    <property type="match status" value="1"/>
</dbReference>
<gene>
    <name evidence="6" type="ORF">CBP51_02530</name>
</gene>
<reference evidence="7" key="1">
    <citation type="submission" date="2017-05" db="EMBL/GenBank/DDBJ databases">
        <authorList>
            <person name="Barney B.M."/>
        </authorList>
    </citation>
    <scope>NUCLEOTIDE SEQUENCE [LARGE SCALE GENOMIC DNA]</scope>
    <source>
        <strain evidence="7">PSBB022</strain>
    </source>
</reference>
<dbReference type="InterPro" id="IPR023772">
    <property type="entry name" value="DNA-bd_HTH_TetR-type_CS"/>
</dbReference>
<dbReference type="InterPro" id="IPR039536">
    <property type="entry name" value="TetR_C_Proteobacteria"/>
</dbReference>
<dbReference type="RefSeq" id="WP_094983725.1">
    <property type="nucleotide sequence ID" value="NZ_NHNI01000001.1"/>
</dbReference>
<evidence type="ECO:0000259" key="5">
    <source>
        <dbReference type="PROSITE" id="PS50977"/>
    </source>
</evidence>
<keyword evidence="2 4" id="KW-0238">DNA-binding</keyword>